<evidence type="ECO:0000313" key="3">
    <source>
        <dbReference type="EMBL" id="MEW9918463.1"/>
    </source>
</evidence>
<gene>
    <name evidence="3" type="ORF">AB2B41_02515</name>
</gene>
<name>A0ABV3RK47_9RHOB</name>
<dbReference type="Proteomes" id="UP001556098">
    <property type="component" value="Unassembled WGS sequence"/>
</dbReference>
<dbReference type="EMBL" id="JBFNXX010000001">
    <property type="protein sequence ID" value="MEW9918463.1"/>
    <property type="molecule type" value="Genomic_DNA"/>
</dbReference>
<reference evidence="3 4" key="1">
    <citation type="submission" date="2024-07" db="EMBL/GenBank/DDBJ databases">
        <title>Marimonas sp.nov., isolated from tidal-flat sediment.</title>
        <authorList>
            <person name="Jayan J.N."/>
            <person name="Lee S.S."/>
        </authorList>
    </citation>
    <scope>NUCLEOTIDE SEQUENCE [LARGE SCALE GENOMIC DNA]</scope>
    <source>
        <strain evidence="3 4">MJW-29</strain>
    </source>
</reference>
<dbReference type="GO" id="GO:0008168">
    <property type="term" value="F:methyltransferase activity"/>
    <property type="evidence" value="ECO:0007669"/>
    <property type="project" value="UniProtKB-KW"/>
</dbReference>
<sequence>MTSDPTQADLARACYRVLLGREPENERVVEERTAAGMSPEEMMLSFIRSDEYRKHTAEQMIHDYLMANHDYDSLDIEVDVPGQTLARMFERIKAEWAALGETEPYWSVITAEEFRSANIRKNLEVFFQSGQTNIHWMQNLARRNGIETGTHQTCFELGCGVGRLTLPLSELFGHVTAFDISPGNLRECEALIAARGRNNITTRLMTEIETIHEAPEFDVLFSIIVLQHNPPPVQKYLLDVLLSKIRPGGIAYFQLPTYIPQYSFAAEDYLASPPGEMEMHAVPMRHVLALLSQHGFRLLEVLQDQFTGMPGSHSFLAVRDGAA</sequence>
<keyword evidence="1" id="KW-0808">Transferase</keyword>
<evidence type="ECO:0000313" key="4">
    <source>
        <dbReference type="Proteomes" id="UP001556098"/>
    </source>
</evidence>
<dbReference type="RefSeq" id="WP_367876159.1">
    <property type="nucleotide sequence ID" value="NZ_JBFNXX010000001.1"/>
</dbReference>
<comment type="caution">
    <text evidence="3">The sequence shown here is derived from an EMBL/GenBank/DDBJ whole genome shotgun (WGS) entry which is preliminary data.</text>
</comment>
<accession>A0ABV3RK47</accession>
<feature type="domain" description="Methyltransferase" evidence="2">
    <location>
        <begin position="156"/>
        <end position="249"/>
    </location>
</feature>
<protein>
    <submittedName>
        <fullName evidence="3">Class I SAM-dependent methyltransferase</fullName>
    </submittedName>
</protein>
<dbReference type="CDD" id="cd02440">
    <property type="entry name" value="AdoMet_MTases"/>
    <property type="match status" value="1"/>
</dbReference>
<dbReference type="InterPro" id="IPR041698">
    <property type="entry name" value="Methyltransf_25"/>
</dbReference>
<dbReference type="Gene3D" id="3.40.50.150">
    <property type="entry name" value="Vaccinia Virus protein VP39"/>
    <property type="match status" value="1"/>
</dbReference>
<organism evidence="3 4">
    <name type="scientific">Sulfitobacter sediminis</name>
    <dbReference type="NCBI Taxonomy" id="3234186"/>
    <lineage>
        <taxon>Bacteria</taxon>
        <taxon>Pseudomonadati</taxon>
        <taxon>Pseudomonadota</taxon>
        <taxon>Alphaproteobacteria</taxon>
        <taxon>Rhodobacterales</taxon>
        <taxon>Roseobacteraceae</taxon>
        <taxon>Sulfitobacter</taxon>
    </lineage>
</organism>
<dbReference type="GO" id="GO:0032259">
    <property type="term" value="P:methylation"/>
    <property type="evidence" value="ECO:0007669"/>
    <property type="project" value="UniProtKB-KW"/>
</dbReference>
<dbReference type="Pfam" id="PF13649">
    <property type="entry name" value="Methyltransf_25"/>
    <property type="match status" value="1"/>
</dbReference>
<keyword evidence="3" id="KW-0489">Methyltransferase</keyword>
<proteinExistence type="predicted"/>
<dbReference type="InterPro" id="IPR029063">
    <property type="entry name" value="SAM-dependent_MTases_sf"/>
</dbReference>
<dbReference type="SUPFAM" id="SSF53335">
    <property type="entry name" value="S-adenosyl-L-methionine-dependent methyltransferases"/>
    <property type="match status" value="1"/>
</dbReference>
<evidence type="ECO:0000256" key="1">
    <source>
        <dbReference type="ARBA" id="ARBA00022679"/>
    </source>
</evidence>
<evidence type="ECO:0000259" key="2">
    <source>
        <dbReference type="Pfam" id="PF13649"/>
    </source>
</evidence>
<dbReference type="PANTHER" id="PTHR43861">
    <property type="entry name" value="TRANS-ACONITATE 2-METHYLTRANSFERASE-RELATED"/>
    <property type="match status" value="1"/>
</dbReference>
<keyword evidence="4" id="KW-1185">Reference proteome</keyword>